<evidence type="ECO:0000313" key="4">
    <source>
        <dbReference type="Proteomes" id="UP001144805"/>
    </source>
</evidence>
<dbReference type="InterPro" id="IPR000620">
    <property type="entry name" value="EamA_dom"/>
</dbReference>
<dbReference type="PANTHER" id="PTHR22911">
    <property type="entry name" value="ACYL-MALONYL CONDENSING ENZYME-RELATED"/>
    <property type="match status" value="1"/>
</dbReference>
<dbReference type="EMBL" id="JAPKNK010000003">
    <property type="protein sequence ID" value="MCX5569421.1"/>
    <property type="molecule type" value="Genomic_DNA"/>
</dbReference>
<evidence type="ECO:0000256" key="1">
    <source>
        <dbReference type="SAM" id="Phobius"/>
    </source>
</evidence>
<feature type="transmembrane region" description="Helical" evidence="1">
    <location>
        <begin position="99"/>
        <end position="118"/>
    </location>
</feature>
<organism evidence="3 4">
    <name type="scientific">Kaistia nematophila</name>
    <dbReference type="NCBI Taxonomy" id="2994654"/>
    <lineage>
        <taxon>Bacteria</taxon>
        <taxon>Pseudomonadati</taxon>
        <taxon>Pseudomonadota</taxon>
        <taxon>Alphaproteobacteria</taxon>
        <taxon>Hyphomicrobiales</taxon>
        <taxon>Kaistiaceae</taxon>
        <taxon>Kaistia</taxon>
    </lineage>
</organism>
<dbReference type="Proteomes" id="UP001144805">
    <property type="component" value="Unassembled WGS sequence"/>
</dbReference>
<keyword evidence="1" id="KW-1133">Transmembrane helix</keyword>
<dbReference type="InterPro" id="IPR037185">
    <property type="entry name" value="EmrE-like"/>
</dbReference>
<dbReference type="PANTHER" id="PTHR22911:SF135">
    <property type="entry name" value="BLR4310 PROTEIN"/>
    <property type="match status" value="1"/>
</dbReference>
<feature type="transmembrane region" description="Helical" evidence="1">
    <location>
        <begin position="35"/>
        <end position="54"/>
    </location>
</feature>
<keyword evidence="1" id="KW-0472">Membrane</keyword>
<dbReference type="Pfam" id="PF00892">
    <property type="entry name" value="EamA"/>
    <property type="match status" value="1"/>
</dbReference>
<proteinExistence type="predicted"/>
<feature type="transmembrane region" description="Helical" evidence="1">
    <location>
        <begin position="151"/>
        <end position="169"/>
    </location>
</feature>
<dbReference type="SUPFAM" id="SSF103481">
    <property type="entry name" value="Multidrug resistance efflux transporter EmrE"/>
    <property type="match status" value="2"/>
</dbReference>
<accession>A0A9X3ILD4</accession>
<dbReference type="RefSeq" id="WP_266338392.1">
    <property type="nucleotide sequence ID" value="NZ_JAPKNK010000003.1"/>
</dbReference>
<feature type="domain" description="EamA" evidence="2">
    <location>
        <begin position="8"/>
        <end position="141"/>
    </location>
</feature>
<dbReference type="AlphaFoldDB" id="A0A9X3ILD4"/>
<feature type="transmembrane region" description="Helical" evidence="1">
    <location>
        <begin position="74"/>
        <end position="93"/>
    </location>
</feature>
<keyword evidence="4" id="KW-1185">Reference proteome</keyword>
<name>A0A9X3ILD4_9HYPH</name>
<feature type="transmembrane region" description="Helical" evidence="1">
    <location>
        <begin position="181"/>
        <end position="202"/>
    </location>
</feature>
<sequence length="327" mass="34444">MQSDPVLKGLLLGFAAFAAFSFSDASVKLLGGHIPPYEVGFFGAIFGLLAIPFLKKAEDRWIDIFRTTSRPLWLIRFVSNGLAVIGSVTAFSHLSMAEAFALIFLLPAFVTIMSVVFLKEQVGLKRWSAVVIGFIGVLIVLRPGFRELSIGHLGAVIGGLGGAISIILFRAAGPLEKNISLYGAGVLGALAICGVAMLPSFTTPTAPQWAMLAGYGVLCALGNALLMYASFKAPAALIGPTQYSQMLWAVAIDYFVFNIHLELPMLVGIVLIIGSGILTLWREKTRGTPLPPSVAAGTQAAALVEPPHEVADAAPAAGLPGRMVPAE</sequence>
<dbReference type="GO" id="GO:0016020">
    <property type="term" value="C:membrane"/>
    <property type="evidence" value="ECO:0007669"/>
    <property type="project" value="InterPro"/>
</dbReference>
<feature type="transmembrane region" description="Helical" evidence="1">
    <location>
        <begin position="127"/>
        <end position="145"/>
    </location>
</feature>
<feature type="transmembrane region" description="Helical" evidence="1">
    <location>
        <begin position="208"/>
        <end position="228"/>
    </location>
</feature>
<evidence type="ECO:0000259" key="2">
    <source>
        <dbReference type="Pfam" id="PF00892"/>
    </source>
</evidence>
<keyword evidence="1" id="KW-0812">Transmembrane</keyword>
<comment type="caution">
    <text evidence="3">The sequence shown here is derived from an EMBL/GenBank/DDBJ whole genome shotgun (WGS) entry which is preliminary data.</text>
</comment>
<gene>
    <name evidence="3" type="ORF">OSH07_09480</name>
</gene>
<feature type="transmembrane region" description="Helical" evidence="1">
    <location>
        <begin position="263"/>
        <end position="281"/>
    </location>
</feature>
<dbReference type="Gene3D" id="1.10.3730.20">
    <property type="match status" value="1"/>
</dbReference>
<protein>
    <submittedName>
        <fullName evidence="3">DMT family transporter</fullName>
    </submittedName>
</protein>
<reference evidence="3" key="1">
    <citation type="submission" date="2022-11" db="EMBL/GenBank/DDBJ databases">
        <title>Biodiversity and phylogenetic relationships of bacteria.</title>
        <authorList>
            <person name="Machado R.A.R."/>
            <person name="Bhat A."/>
            <person name="Loulou A."/>
            <person name="Kallel S."/>
        </authorList>
    </citation>
    <scope>NUCLEOTIDE SEQUENCE</scope>
    <source>
        <strain evidence="3">K-TC2</strain>
    </source>
</reference>
<evidence type="ECO:0000313" key="3">
    <source>
        <dbReference type="EMBL" id="MCX5569421.1"/>
    </source>
</evidence>